<dbReference type="EMBL" id="BGZK01000039">
    <property type="protein sequence ID" value="GBP10122.1"/>
    <property type="molecule type" value="Genomic_DNA"/>
</dbReference>
<proteinExistence type="predicted"/>
<reference evidence="1 2" key="1">
    <citation type="journal article" date="2019" name="Commun. Biol.">
        <title>The bagworm genome reveals a unique fibroin gene that provides high tensile strength.</title>
        <authorList>
            <person name="Kono N."/>
            <person name="Nakamura H."/>
            <person name="Ohtoshi R."/>
            <person name="Tomita M."/>
            <person name="Numata K."/>
            <person name="Arakawa K."/>
        </authorList>
    </citation>
    <scope>NUCLEOTIDE SEQUENCE [LARGE SCALE GENOMIC DNA]</scope>
</reference>
<name>A0A4C1T6S8_EUMVA</name>
<comment type="caution">
    <text evidence="1">The sequence shown here is derived from an EMBL/GenBank/DDBJ whole genome shotgun (WGS) entry which is preliminary data.</text>
</comment>
<protein>
    <submittedName>
        <fullName evidence="1">Uncharacterized protein</fullName>
    </submittedName>
</protein>
<keyword evidence="2" id="KW-1185">Reference proteome</keyword>
<sequence>MFSSKPDQYTRLPPPGAGAARVFAVAYALSELPKPPACNSNNRFIHSNIYVLPSVRLARYYYRNRSEGQKSMRAAKKIIGHRRPCTPVTSEESAARLVQEAIGYEAVRYRAGAADAEINSGPSGLCLRLRLHICTAESNDYTDSENSITREKLDNLQVLYFGTTICPGFLQIITVIRDCFGVRNETEGVSRARPGSKAGTSLGSTAVSAVGDEGTPTCHVYVGKATGGQLVLNNI</sequence>
<dbReference type="AlphaFoldDB" id="A0A4C1T6S8"/>
<evidence type="ECO:0000313" key="1">
    <source>
        <dbReference type="EMBL" id="GBP10122.1"/>
    </source>
</evidence>
<accession>A0A4C1T6S8</accession>
<dbReference type="Proteomes" id="UP000299102">
    <property type="component" value="Unassembled WGS sequence"/>
</dbReference>
<evidence type="ECO:0000313" key="2">
    <source>
        <dbReference type="Proteomes" id="UP000299102"/>
    </source>
</evidence>
<gene>
    <name evidence="1" type="ORF">EVAR_77540_1</name>
</gene>
<organism evidence="1 2">
    <name type="scientific">Eumeta variegata</name>
    <name type="common">Bagworm moth</name>
    <name type="synonym">Eumeta japonica</name>
    <dbReference type="NCBI Taxonomy" id="151549"/>
    <lineage>
        <taxon>Eukaryota</taxon>
        <taxon>Metazoa</taxon>
        <taxon>Ecdysozoa</taxon>
        <taxon>Arthropoda</taxon>
        <taxon>Hexapoda</taxon>
        <taxon>Insecta</taxon>
        <taxon>Pterygota</taxon>
        <taxon>Neoptera</taxon>
        <taxon>Endopterygota</taxon>
        <taxon>Lepidoptera</taxon>
        <taxon>Glossata</taxon>
        <taxon>Ditrysia</taxon>
        <taxon>Tineoidea</taxon>
        <taxon>Psychidae</taxon>
        <taxon>Oiketicinae</taxon>
        <taxon>Eumeta</taxon>
    </lineage>
</organism>